<evidence type="ECO:0000256" key="1">
    <source>
        <dbReference type="SAM" id="Phobius"/>
    </source>
</evidence>
<proteinExistence type="predicted"/>
<keyword evidence="3" id="KW-1185">Reference proteome</keyword>
<comment type="caution">
    <text evidence="2">The sequence shown here is derived from an EMBL/GenBank/DDBJ whole genome shotgun (WGS) entry which is preliminary data.</text>
</comment>
<gene>
    <name evidence="2" type="ORF">AAHA92_33439</name>
</gene>
<dbReference type="EMBL" id="JBEAFC010000014">
    <property type="protein sequence ID" value="KAL1533573.1"/>
    <property type="molecule type" value="Genomic_DNA"/>
</dbReference>
<keyword evidence="1" id="KW-0812">Transmembrane</keyword>
<accession>A0ABD1FRC6</accession>
<organism evidence="2 3">
    <name type="scientific">Salvia divinorum</name>
    <name type="common">Maria pastora</name>
    <name type="synonym">Diviner's sage</name>
    <dbReference type="NCBI Taxonomy" id="28513"/>
    <lineage>
        <taxon>Eukaryota</taxon>
        <taxon>Viridiplantae</taxon>
        <taxon>Streptophyta</taxon>
        <taxon>Embryophyta</taxon>
        <taxon>Tracheophyta</taxon>
        <taxon>Spermatophyta</taxon>
        <taxon>Magnoliopsida</taxon>
        <taxon>eudicotyledons</taxon>
        <taxon>Gunneridae</taxon>
        <taxon>Pentapetalae</taxon>
        <taxon>asterids</taxon>
        <taxon>lamiids</taxon>
        <taxon>Lamiales</taxon>
        <taxon>Lamiaceae</taxon>
        <taxon>Nepetoideae</taxon>
        <taxon>Mentheae</taxon>
        <taxon>Salviinae</taxon>
        <taxon>Salvia</taxon>
        <taxon>Salvia subgen. Calosphace</taxon>
    </lineage>
</organism>
<feature type="transmembrane region" description="Helical" evidence="1">
    <location>
        <begin position="85"/>
        <end position="105"/>
    </location>
</feature>
<evidence type="ECO:0000313" key="2">
    <source>
        <dbReference type="EMBL" id="KAL1533573.1"/>
    </source>
</evidence>
<evidence type="ECO:0000313" key="3">
    <source>
        <dbReference type="Proteomes" id="UP001567538"/>
    </source>
</evidence>
<evidence type="ECO:0008006" key="4">
    <source>
        <dbReference type="Google" id="ProtNLM"/>
    </source>
</evidence>
<feature type="transmembrane region" description="Helical" evidence="1">
    <location>
        <begin position="44"/>
        <end position="65"/>
    </location>
</feature>
<protein>
    <recommendedName>
        <fullName evidence="4">F-box protein</fullName>
    </recommendedName>
</protein>
<dbReference type="AlphaFoldDB" id="A0ABD1FRC6"/>
<sequence>MMLKYMPQSIKYFCFDKVKLKDDTDLDLEELEFQGNCLHKDIPIFAGCVCVGDAMFMVGGSLYSVPTPISHSLPKPYLEMYKRNLIYVGGNILFMIDYSSSWLVYNLSSKKVGNMEVELPNAVVIEAFYVGSTDIKSTSWVFYVFMNRMINYQTCGVRYAKVEVVQGKDGDYIATVQMNGLLRVPPYSEMYIIGFEAKSTRDAKKELLKEKGKEKMMRIE</sequence>
<keyword evidence="1" id="KW-0472">Membrane</keyword>
<reference evidence="2 3" key="1">
    <citation type="submission" date="2024-06" db="EMBL/GenBank/DDBJ databases">
        <title>A chromosome level genome sequence of Diviner's sage (Salvia divinorum).</title>
        <authorList>
            <person name="Ford S.A."/>
            <person name="Ro D.-K."/>
            <person name="Ness R.W."/>
            <person name="Phillips M.A."/>
        </authorList>
    </citation>
    <scope>NUCLEOTIDE SEQUENCE [LARGE SCALE GENOMIC DNA]</scope>
    <source>
        <strain evidence="2">SAF-2024a</strain>
        <tissue evidence="2">Leaf</tissue>
    </source>
</reference>
<name>A0ABD1FRC6_SALDI</name>
<keyword evidence="1" id="KW-1133">Transmembrane helix</keyword>
<dbReference type="Proteomes" id="UP001567538">
    <property type="component" value="Unassembled WGS sequence"/>
</dbReference>